<organism evidence="5 6">
    <name type="scientific">Lasallia pustulata</name>
    <dbReference type="NCBI Taxonomy" id="136370"/>
    <lineage>
        <taxon>Eukaryota</taxon>
        <taxon>Fungi</taxon>
        <taxon>Dikarya</taxon>
        <taxon>Ascomycota</taxon>
        <taxon>Pezizomycotina</taxon>
        <taxon>Lecanoromycetes</taxon>
        <taxon>OSLEUM clade</taxon>
        <taxon>Umbilicariomycetidae</taxon>
        <taxon>Umbilicariales</taxon>
        <taxon>Umbilicariaceae</taxon>
        <taxon>Lasallia</taxon>
    </lineage>
</organism>
<feature type="transmembrane region" description="Helical" evidence="3">
    <location>
        <begin position="316"/>
        <end position="337"/>
    </location>
</feature>
<dbReference type="GO" id="GO:0016020">
    <property type="term" value="C:membrane"/>
    <property type="evidence" value="ECO:0007669"/>
    <property type="project" value="UniProtKB-SubCell"/>
</dbReference>
<evidence type="ECO:0000256" key="2">
    <source>
        <dbReference type="ARBA" id="ARBA00006727"/>
    </source>
</evidence>
<evidence type="ECO:0000313" key="5">
    <source>
        <dbReference type="EMBL" id="SLM41440.1"/>
    </source>
</evidence>
<dbReference type="InterPro" id="IPR036259">
    <property type="entry name" value="MFS_trans_sf"/>
</dbReference>
<comment type="subcellular location">
    <subcellularLocation>
        <location evidence="1">Membrane</location>
        <topology evidence="1">Multi-pass membrane protein</topology>
    </subcellularLocation>
</comment>
<feature type="transmembrane region" description="Helical" evidence="3">
    <location>
        <begin position="249"/>
        <end position="269"/>
    </location>
</feature>
<feature type="transmembrane region" description="Helical" evidence="3">
    <location>
        <begin position="385"/>
        <end position="408"/>
    </location>
</feature>
<dbReference type="InterPro" id="IPR011701">
    <property type="entry name" value="MFS"/>
</dbReference>
<evidence type="ECO:0000259" key="4">
    <source>
        <dbReference type="PROSITE" id="PS50850"/>
    </source>
</evidence>
<evidence type="ECO:0000256" key="3">
    <source>
        <dbReference type="SAM" id="Phobius"/>
    </source>
</evidence>
<feature type="transmembrane region" description="Helical" evidence="3">
    <location>
        <begin position="131"/>
        <end position="153"/>
    </location>
</feature>
<feature type="transmembrane region" description="Helical" evidence="3">
    <location>
        <begin position="90"/>
        <end position="111"/>
    </location>
</feature>
<evidence type="ECO:0000256" key="1">
    <source>
        <dbReference type="ARBA" id="ARBA00004141"/>
    </source>
</evidence>
<proteinExistence type="inferred from homology"/>
<dbReference type="AlphaFoldDB" id="A0A1W5DEP0"/>
<feature type="transmembrane region" description="Helical" evidence="3">
    <location>
        <begin position="358"/>
        <end position="379"/>
    </location>
</feature>
<feature type="transmembrane region" description="Helical" evidence="3">
    <location>
        <begin position="420"/>
        <end position="440"/>
    </location>
</feature>
<dbReference type="PANTHER" id="PTHR11360:SF177">
    <property type="entry name" value="RIBOFLAVIN TRANSPORTER MCH5"/>
    <property type="match status" value="1"/>
</dbReference>
<keyword evidence="3" id="KW-1133">Transmembrane helix</keyword>
<dbReference type="GO" id="GO:0022857">
    <property type="term" value="F:transmembrane transporter activity"/>
    <property type="evidence" value="ECO:0007669"/>
    <property type="project" value="InterPro"/>
</dbReference>
<sequence length="484" mass="52266">MSRGIVNAEDTCLIYRHDAAIPTPHPLPPWAPPHHLEDPALTSADHTVLPPPFHNIKPERAPEPPSTAATNTANTYDEEIHKFPEGGARAWSVTAGSFCALFAVFGVINTTAVFQEYFSSHQLRGYRPGQIGWIFSLSLFLTFFCGNPIGPFFDAKGPRGLVLAGSGLLFLSMMLLGECTKYWHFVLVYSILNGLGGCLLNVPAIASIGHFFLAKRGNATGIAMTSGSLGGIVFPLILQKLIPAVGFKWATRILGFILVALLLVANLLIRSRLPRKKYEAASVLPAFAVFKDPIFSLITLGIFLLEWGIFVPITYITSYAVFHGASSAFGFQILALLNTRSIIGRALAGWLADMFGRLNMLILTVALCVVANLALWLPAGDSKPLLIVFALLFGFASGSNLSLAPVCVGQLCKTENYGRYYSTCWMVCSFGTLTGVPIAGQLLSANNGEYHGLIVFAGLSYALALVCFIASRILAVGWNLNVVY</sequence>
<dbReference type="Pfam" id="PF07690">
    <property type="entry name" value="MFS_1"/>
    <property type="match status" value="1"/>
</dbReference>
<protein>
    <submittedName>
        <fullName evidence="5">Major facilitator superfamily domain, general substrate transporter</fullName>
    </submittedName>
</protein>
<dbReference type="EMBL" id="FWEW01003855">
    <property type="protein sequence ID" value="SLM41440.1"/>
    <property type="molecule type" value="Genomic_DNA"/>
</dbReference>
<accession>A0A1W5DEP0</accession>
<name>A0A1W5DEP0_9LECA</name>
<feature type="domain" description="Major facilitator superfamily (MFS) profile" evidence="4">
    <location>
        <begin position="89"/>
        <end position="475"/>
    </location>
</feature>
<evidence type="ECO:0000313" key="6">
    <source>
        <dbReference type="Proteomes" id="UP000192927"/>
    </source>
</evidence>
<feature type="transmembrane region" description="Helical" evidence="3">
    <location>
        <begin position="160"/>
        <end position="176"/>
    </location>
</feature>
<keyword evidence="3" id="KW-0472">Membrane</keyword>
<dbReference type="Proteomes" id="UP000192927">
    <property type="component" value="Unassembled WGS sequence"/>
</dbReference>
<keyword evidence="3" id="KW-0812">Transmembrane</keyword>
<feature type="transmembrane region" description="Helical" evidence="3">
    <location>
        <begin position="182"/>
        <end position="206"/>
    </location>
</feature>
<comment type="similarity">
    <text evidence="2">Belongs to the major facilitator superfamily. Monocarboxylate porter (TC 2.A.1.13) family.</text>
</comment>
<dbReference type="InterPro" id="IPR020846">
    <property type="entry name" value="MFS_dom"/>
</dbReference>
<keyword evidence="6" id="KW-1185">Reference proteome</keyword>
<dbReference type="CDD" id="cd17352">
    <property type="entry name" value="MFS_MCT_SLC16"/>
    <property type="match status" value="1"/>
</dbReference>
<reference evidence="6" key="1">
    <citation type="submission" date="2017-03" db="EMBL/GenBank/DDBJ databases">
        <authorList>
            <person name="Sharma R."/>
            <person name="Thines M."/>
        </authorList>
    </citation>
    <scope>NUCLEOTIDE SEQUENCE [LARGE SCALE GENOMIC DNA]</scope>
</reference>
<dbReference type="PROSITE" id="PS50850">
    <property type="entry name" value="MFS"/>
    <property type="match status" value="1"/>
</dbReference>
<dbReference type="Gene3D" id="1.20.1250.20">
    <property type="entry name" value="MFS general substrate transporter like domains"/>
    <property type="match status" value="1"/>
</dbReference>
<dbReference type="SUPFAM" id="SSF103473">
    <property type="entry name" value="MFS general substrate transporter"/>
    <property type="match status" value="1"/>
</dbReference>
<dbReference type="PANTHER" id="PTHR11360">
    <property type="entry name" value="MONOCARBOXYLATE TRANSPORTER"/>
    <property type="match status" value="1"/>
</dbReference>
<dbReference type="InterPro" id="IPR050327">
    <property type="entry name" value="Proton-linked_MCT"/>
</dbReference>
<feature type="transmembrane region" description="Helical" evidence="3">
    <location>
        <begin position="218"/>
        <end position="237"/>
    </location>
</feature>
<feature type="transmembrane region" description="Helical" evidence="3">
    <location>
        <begin position="452"/>
        <end position="475"/>
    </location>
</feature>